<name>A0A9D3ZZX8_9ROSI</name>
<dbReference type="EMBL" id="JAIQCV010000008">
    <property type="protein sequence ID" value="KAH1075289.1"/>
    <property type="molecule type" value="Genomic_DNA"/>
</dbReference>
<gene>
    <name evidence="1" type="ORF">J1N35_027617</name>
</gene>
<dbReference type="AlphaFoldDB" id="A0A9D3ZZX8"/>
<accession>A0A9D3ZZX8</accession>
<comment type="caution">
    <text evidence="1">The sequence shown here is derived from an EMBL/GenBank/DDBJ whole genome shotgun (WGS) entry which is preliminary data.</text>
</comment>
<organism evidence="1 2">
    <name type="scientific">Gossypium stocksii</name>
    <dbReference type="NCBI Taxonomy" id="47602"/>
    <lineage>
        <taxon>Eukaryota</taxon>
        <taxon>Viridiplantae</taxon>
        <taxon>Streptophyta</taxon>
        <taxon>Embryophyta</taxon>
        <taxon>Tracheophyta</taxon>
        <taxon>Spermatophyta</taxon>
        <taxon>Magnoliopsida</taxon>
        <taxon>eudicotyledons</taxon>
        <taxon>Gunneridae</taxon>
        <taxon>Pentapetalae</taxon>
        <taxon>rosids</taxon>
        <taxon>malvids</taxon>
        <taxon>Malvales</taxon>
        <taxon>Malvaceae</taxon>
        <taxon>Malvoideae</taxon>
        <taxon>Gossypium</taxon>
    </lineage>
</organism>
<keyword evidence="2" id="KW-1185">Reference proteome</keyword>
<evidence type="ECO:0000313" key="1">
    <source>
        <dbReference type="EMBL" id="KAH1075289.1"/>
    </source>
</evidence>
<proteinExistence type="predicted"/>
<evidence type="ECO:0000313" key="2">
    <source>
        <dbReference type="Proteomes" id="UP000828251"/>
    </source>
</evidence>
<protein>
    <submittedName>
        <fullName evidence="1">Uncharacterized protein</fullName>
    </submittedName>
</protein>
<reference evidence="1 2" key="1">
    <citation type="journal article" date="2021" name="Plant Biotechnol. J.">
        <title>Multi-omics assisted identification of the key and species-specific regulatory components of drought-tolerant mechanisms in Gossypium stocksii.</title>
        <authorList>
            <person name="Yu D."/>
            <person name="Ke L."/>
            <person name="Zhang D."/>
            <person name="Wu Y."/>
            <person name="Sun Y."/>
            <person name="Mei J."/>
            <person name="Sun J."/>
            <person name="Sun Y."/>
        </authorList>
    </citation>
    <scope>NUCLEOTIDE SEQUENCE [LARGE SCALE GENOMIC DNA]</scope>
    <source>
        <strain evidence="2">cv. E1</strain>
        <tissue evidence="1">Leaf</tissue>
    </source>
</reference>
<dbReference type="Proteomes" id="UP000828251">
    <property type="component" value="Unassembled WGS sequence"/>
</dbReference>
<dbReference type="OrthoDB" id="10349733at2759"/>
<sequence>MLRKGKREFGACYYALSDCYGYLGQSWQDTFLQDWREATIVFQRVQGASFGHPSRLLYWLTPPSDCFKCNVDAAILSGWNVIVLAAMIHGDQGQFIKGHAIVLRSVF</sequence>